<keyword evidence="5 7" id="KW-0030">Aminoacyl-tRNA synthetase</keyword>
<evidence type="ECO:0000256" key="3">
    <source>
        <dbReference type="ARBA" id="ARBA00022840"/>
    </source>
</evidence>
<keyword evidence="3 7" id="KW-0067">ATP-binding</keyword>
<dbReference type="Pfam" id="PF09334">
    <property type="entry name" value="tRNA-synt_1g"/>
    <property type="match status" value="1"/>
</dbReference>
<dbReference type="InterPro" id="IPR029038">
    <property type="entry name" value="MetRS_Zn"/>
</dbReference>
<comment type="catalytic activity">
    <reaction evidence="6">
        <text>tRNA(Met) + L-methionine + ATP = L-methionyl-tRNA(Met) + AMP + diphosphate</text>
        <dbReference type="Rhea" id="RHEA:13481"/>
        <dbReference type="Rhea" id="RHEA-COMP:9667"/>
        <dbReference type="Rhea" id="RHEA-COMP:9698"/>
        <dbReference type="ChEBI" id="CHEBI:30616"/>
        <dbReference type="ChEBI" id="CHEBI:33019"/>
        <dbReference type="ChEBI" id="CHEBI:57844"/>
        <dbReference type="ChEBI" id="CHEBI:78442"/>
        <dbReference type="ChEBI" id="CHEBI:78530"/>
        <dbReference type="ChEBI" id="CHEBI:456215"/>
        <dbReference type="EC" id="6.1.1.10"/>
    </reaction>
</comment>
<dbReference type="Gene3D" id="3.40.50.620">
    <property type="entry name" value="HUPs"/>
    <property type="match status" value="1"/>
</dbReference>
<dbReference type="EMBL" id="JAERRJ010000002">
    <property type="protein sequence ID" value="MBL1073647.1"/>
    <property type="molecule type" value="Genomic_DNA"/>
</dbReference>
<comment type="caution">
    <text evidence="9">The sequence shown here is derived from an EMBL/GenBank/DDBJ whole genome shotgun (WGS) entry which is preliminary data.</text>
</comment>
<name>A0ABS1LYZ7_9NOCA</name>
<reference evidence="9 10" key="1">
    <citation type="submission" date="2021-01" db="EMBL/GenBank/DDBJ databases">
        <title>WGS of actinomycetes isolated from Thailand.</title>
        <authorList>
            <person name="Thawai C."/>
        </authorList>
    </citation>
    <scope>NUCLEOTIDE SEQUENCE [LARGE SCALE GENOMIC DNA]</scope>
    <source>
        <strain evidence="9 10">LPG 2</strain>
    </source>
</reference>
<gene>
    <name evidence="9" type="ORF">JK358_04505</name>
</gene>
<dbReference type="RefSeq" id="WP_201943940.1">
    <property type="nucleotide sequence ID" value="NZ_JAERRJ010000002.1"/>
</dbReference>
<accession>A0ABS1LYZ7</accession>
<keyword evidence="2 7" id="KW-0547">Nucleotide-binding</keyword>
<keyword evidence="1 7" id="KW-0436">Ligase</keyword>
<evidence type="ECO:0000313" key="10">
    <source>
        <dbReference type="Proteomes" id="UP000602198"/>
    </source>
</evidence>
<evidence type="ECO:0000313" key="9">
    <source>
        <dbReference type="EMBL" id="MBL1073647.1"/>
    </source>
</evidence>
<keyword evidence="4 7" id="KW-0648">Protein biosynthesis</keyword>
<organism evidence="9 10">
    <name type="scientific">Nocardia acididurans</name>
    <dbReference type="NCBI Taxonomy" id="2802282"/>
    <lineage>
        <taxon>Bacteria</taxon>
        <taxon>Bacillati</taxon>
        <taxon>Actinomycetota</taxon>
        <taxon>Actinomycetes</taxon>
        <taxon>Mycobacteriales</taxon>
        <taxon>Nocardiaceae</taxon>
        <taxon>Nocardia</taxon>
    </lineage>
</organism>
<proteinExistence type="inferred from homology"/>
<dbReference type="Proteomes" id="UP000602198">
    <property type="component" value="Unassembled WGS sequence"/>
</dbReference>
<dbReference type="InterPro" id="IPR014729">
    <property type="entry name" value="Rossmann-like_a/b/a_fold"/>
</dbReference>
<dbReference type="InterPro" id="IPR023458">
    <property type="entry name" value="Met-tRNA_ligase_1"/>
</dbReference>
<dbReference type="SUPFAM" id="SSF52374">
    <property type="entry name" value="Nucleotidylyl transferase"/>
    <property type="match status" value="1"/>
</dbReference>
<feature type="domain" description="Methionyl/Leucyl tRNA synthetase" evidence="8">
    <location>
        <begin position="10"/>
        <end position="386"/>
    </location>
</feature>
<dbReference type="InterPro" id="IPR001412">
    <property type="entry name" value="aa-tRNA-synth_I_CS"/>
</dbReference>
<evidence type="ECO:0000256" key="6">
    <source>
        <dbReference type="ARBA" id="ARBA00047364"/>
    </source>
</evidence>
<dbReference type="GO" id="GO:0016874">
    <property type="term" value="F:ligase activity"/>
    <property type="evidence" value="ECO:0007669"/>
    <property type="project" value="UniProtKB-KW"/>
</dbReference>
<dbReference type="PROSITE" id="PS00178">
    <property type="entry name" value="AA_TRNA_LIGASE_I"/>
    <property type="match status" value="1"/>
</dbReference>
<comment type="similarity">
    <text evidence="7">Belongs to the class-I aminoacyl-tRNA synthetase family.</text>
</comment>
<evidence type="ECO:0000256" key="2">
    <source>
        <dbReference type="ARBA" id="ARBA00022741"/>
    </source>
</evidence>
<evidence type="ECO:0000256" key="5">
    <source>
        <dbReference type="ARBA" id="ARBA00023146"/>
    </source>
</evidence>
<sequence length="497" mass="54095">MTSVPTLLIAPAPTANGDLHLGHIAGPFLAADVCARYLRATGRPAVLSSGVQDTPTFVVTTADRLGTTPELLVRQSDMEVRASLDALGIDVDGYVAGWEQRFTSFTTRLFETLCGRGILEPRTMLLPYAPRTGEFLVDAHITGNCPTCLADSRGGLCESCGHVIVAADLIDLRATRDPDEILELRPVEVLALPVERYRPRLLAHFDAAAGTLRPHTRQVIAEMLARPLADFPVTYPLSWGIPAPGRAGQVINPNAEAIACTLHAVALTAGKQDGAAEIVYFLGIDNVYPFAVAGLALLMALDEHATFPTLFLTNEFYELEREKFSTSRGHLVWARDLAATVPRDLIRYHLAADSPEHQRTSFSHRELAALTRVRLVEPWNRLAERVNACVGPEELAVSRRSRREAALMVERFTHAYELPGFSLVRIAETITRQLVRLDRSALTGGDLCHQVDVLLRCAAPVLIDLAHALPDRGFGGAERTSITPVALPLLEPAEAVG</sequence>
<dbReference type="PANTHER" id="PTHR45765:SF1">
    <property type="entry name" value="METHIONINE--TRNA LIGASE, CYTOPLASMIC"/>
    <property type="match status" value="1"/>
</dbReference>
<keyword evidence="10" id="KW-1185">Reference proteome</keyword>
<evidence type="ECO:0000259" key="8">
    <source>
        <dbReference type="Pfam" id="PF09334"/>
    </source>
</evidence>
<evidence type="ECO:0000256" key="1">
    <source>
        <dbReference type="ARBA" id="ARBA00022598"/>
    </source>
</evidence>
<dbReference type="InterPro" id="IPR015413">
    <property type="entry name" value="Methionyl/Leucyl_tRNA_Synth"/>
</dbReference>
<evidence type="ECO:0000256" key="7">
    <source>
        <dbReference type="RuleBase" id="RU363039"/>
    </source>
</evidence>
<evidence type="ECO:0000256" key="4">
    <source>
        <dbReference type="ARBA" id="ARBA00022917"/>
    </source>
</evidence>
<dbReference type="PANTHER" id="PTHR45765">
    <property type="entry name" value="METHIONINE--TRNA LIGASE"/>
    <property type="match status" value="1"/>
</dbReference>
<protein>
    <submittedName>
        <fullName evidence="9">Class I tRNA ligase family protein</fullName>
    </submittedName>
</protein>
<dbReference type="Gene3D" id="2.20.28.20">
    <property type="entry name" value="Methionyl-tRNA synthetase, Zn-domain"/>
    <property type="match status" value="1"/>
</dbReference>